<dbReference type="Gene3D" id="3.90.79.10">
    <property type="entry name" value="Nucleoside Triphosphate Pyrophosphohydrolase"/>
    <property type="match status" value="1"/>
</dbReference>
<dbReference type="PANTHER" id="PTHR11839">
    <property type="entry name" value="UDP/ADP-SUGAR PYROPHOSPHATASE"/>
    <property type="match status" value="1"/>
</dbReference>
<evidence type="ECO:0000313" key="4">
    <source>
        <dbReference type="EMBL" id="KRO25571.1"/>
    </source>
</evidence>
<evidence type="ECO:0000256" key="1">
    <source>
        <dbReference type="ARBA" id="ARBA00001946"/>
    </source>
</evidence>
<dbReference type="PANTHER" id="PTHR11839:SF18">
    <property type="entry name" value="NUDIX HYDROLASE DOMAIN-CONTAINING PROTEIN"/>
    <property type="match status" value="1"/>
</dbReference>
<accession>A0A0R2NNZ5</accession>
<feature type="domain" description="Nudix hydrolase" evidence="3">
    <location>
        <begin position="40"/>
        <end position="177"/>
    </location>
</feature>
<dbReference type="GO" id="GO:0016787">
    <property type="term" value="F:hydrolase activity"/>
    <property type="evidence" value="ECO:0007669"/>
    <property type="project" value="UniProtKB-KW"/>
</dbReference>
<dbReference type="RefSeq" id="WP_057798576.1">
    <property type="nucleotide sequence ID" value="NZ_BJZZ01000036.1"/>
</dbReference>
<evidence type="ECO:0000256" key="2">
    <source>
        <dbReference type="ARBA" id="ARBA00022801"/>
    </source>
</evidence>
<dbReference type="GO" id="GO:0006753">
    <property type="term" value="P:nucleoside phosphate metabolic process"/>
    <property type="evidence" value="ECO:0007669"/>
    <property type="project" value="TreeGrafter"/>
</dbReference>
<dbReference type="GO" id="GO:0005829">
    <property type="term" value="C:cytosol"/>
    <property type="evidence" value="ECO:0007669"/>
    <property type="project" value="TreeGrafter"/>
</dbReference>
<dbReference type="FunFam" id="3.90.79.10:FF:000024">
    <property type="entry name" value="ADP-ribose pyrophosphatase"/>
    <property type="match status" value="1"/>
</dbReference>
<dbReference type="GO" id="GO:0019693">
    <property type="term" value="P:ribose phosphate metabolic process"/>
    <property type="evidence" value="ECO:0007669"/>
    <property type="project" value="TreeGrafter"/>
</dbReference>
<comment type="cofactor">
    <cofactor evidence="1">
        <name>Mg(2+)</name>
        <dbReference type="ChEBI" id="CHEBI:18420"/>
    </cofactor>
</comment>
<evidence type="ECO:0000259" key="3">
    <source>
        <dbReference type="PROSITE" id="PS51462"/>
    </source>
</evidence>
<gene>
    <name evidence="4" type="ORF">IV88_GL001651</name>
</gene>
<keyword evidence="2 4" id="KW-0378">Hydrolase</keyword>
<dbReference type="EMBL" id="JQCQ01000008">
    <property type="protein sequence ID" value="KRO25571.1"/>
    <property type="molecule type" value="Genomic_DNA"/>
</dbReference>
<comment type="caution">
    <text evidence="4">The sequence shown here is derived from an EMBL/GenBank/DDBJ whole genome shotgun (WGS) entry which is preliminary data.</text>
</comment>
<dbReference type="Proteomes" id="UP000051249">
    <property type="component" value="Unassembled WGS sequence"/>
</dbReference>
<dbReference type="Pfam" id="PF00293">
    <property type="entry name" value="NUDIX"/>
    <property type="match status" value="1"/>
</dbReference>
<organism evidence="4 5">
    <name type="scientific">Pediococcus argentinicus</name>
    <dbReference type="NCBI Taxonomy" id="480391"/>
    <lineage>
        <taxon>Bacteria</taxon>
        <taxon>Bacillati</taxon>
        <taxon>Bacillota</taxon>
        <taxon>Bacilli</taxon>
        <taxon>Lactobacillales</taxon>
        <taxon>Lactobacillaceae</taxon>
        <taxon>Pediococcus</taxon>
    </lineage>
</organism>
<dbReference type="InterPro" id="IPR015797">
    <property type="entry name" value="NUDIX_hydrolase-like_dom_sf"/>
</dbReference>
<proteinExistence type="predicted"/>
<dbReference type="PROSITE" id="PS00893">
    <property type="entry name" value="NUDIX_BOX"/>
    <property type="match status" value="1"/>
</dbReference>
<dbReference type="OrthoDB" id="9806150at2"/>
<dbReference type="PATRIC" id="fig|480391.4.peg.1688"/>
<dbReference type="CDD" id="cd03424">
    <property type="entry name" value="NUDIX_ADPRase_Nudt5_UGPPase_Nudt14"/>
    <property type="match status" value="1"/>
</dbReference>
<name>A0A0R2NNZ5_9LACO</name>
<dbReference type="InterPro" id="IPR020084">
    <property type="entry name" value="NUDIX_hydrolase_CS"/>
</dbReference>
<evidence type="ECO:0000313" key="5">
    <source>
        <dbReference type="Proteomes" id="UP000051249"/>
    </source>
</evidence>
<dbReference type="InterPro" id="IPR000086">
    <property type="entry name" value="NUDIX_hydrolase_dom"/>
</dbReference>
<sequence length="179" mass="20661">MNFEEKIIKSDSKYHGQIIDVYQDTVILPDGQQANRDVVKHQDAVAVLMITDDDKAIFEEQWRTPIEKTTIEIPAGKVEPEEDFLETAKRELNEETRYKADHIEKITGFYSTPGFADEYMVLYKATGLSPVQKELPKDQGENLRIFELTLPEALQKVNDGEIEDAKTIMAIYYWQAMKK</sequence>
<dbReference type="SUPFAM" id="SSF55811">
    <property type="entry name" value="Nudix"/>
    <property type="match status" value="1"/>
</dbReference>
<dbReference type="AlphaFoldDB" id="A0A0R2NNZ5"/>
<dbReference type="PROSITE" id="PS51462">
    <property type="entry name" value="NUDIX"/>
    <property type="match status" value="1"/>
</dbReference>
<keyword evidence="5" id="KW-1185">Reference proteome</keyword>
<reference evidence="4 5" key="1">
    <citation type="journal article" date="2015" name="Genome Announc.">
        <title>Expanding the biotechnology potential of lactobacilli through comparative genomics of 213 strains and associated genera.</title>
        <authorList>
            <person name="Sun Z."/>
            <person name="Harris H.M."/>
            <person name="McCann A."/>
            <person name="Guo C."/>
            <person name="Argimon S."/>
            <person name="Zhang W."/>
            <person name="Yang X."/>
            <person name="Jeffery I.B."/>
            <person name="Cooney J.C."/>
            <person name="Kagawa T.F."/>
            <person name="Liu W."/>
            <person name="Song Y."/>
            <person name="Salvetti E."/>
            <person name="Wrobel A."/>
            <person name="Rasinkangas P."/>
            <person name="Parkhill J."/>
            <person name="Rea M.C."/>
            <person name="O'Sullivan O."/>
            <person name="Ritari J."/>
            <person name="Douillard F.P."/>
            <person name="Paul Ross R."/>
            <person name="Yang R."/>
            <person name="Briner A.E."/>
            <person name="Felis G.E."/>
            <person name="de Vos W.M."/>
            <person name="Barrangou R."/>
            <person name="Klaenhammer T.R."/>
            <person name="Caufield P.W."/>
            <person name="Cui Y."/>
            <person name="Zhang H."/>
            <person name="O'Toole P.W."/>
        </authorList>
    </citation>
    <scope>NUCLEOTIDE SEQUENCE [LARGE SCALE GENOMIC DNA]</scope>
    <source>
        <strain evidence="4 5">DSM 23026</strain>
    </source>
</reference>
<protein>
    <submittedName>
        <fullName evidence="4">NUDIX family hydrolase</fullName>
    </submittedName>
</protein>